<organism evidence="2 3">
    <name type="scientific">Methanoplanus limicola DSM 2279</name>
    <dbReference type="NCBI Taxonomy" id="937775"/>
    <lineage>
        <taxon>Archaea</taxon>
        <taxon>Methanobacteriati</taxon>
        <taxon>Methanobacteriota</taxon>
        <taxon>Stenosarchaea group</taxon>
        <taxon>Methanomicrobia</taxon>
        <taxon>Methanomicrobiales</taxon>
        <taxon>Methanomicrobiaceae</taxon>
        <taxon>Methanoplanus</taxon>
    </lineage>
</organism>
<dbReference type="InParanoid" id="H1Z1V6"/>
<dbReference type="InterPro" id="IPR055946">
    <property type="entry name" value="DUF7524"/>
</dbReference>
<dbReference type="OrthoDB" id="282430at2157"/>
<dbReference type="RefSeq" id="WP_004077176.1">
    <property type="nucleotide sequence ID" value="NZ_CM001436.1"/>
</dbReference>
<feature type="transmembrane region" description="Helical" evidence="1">
    <location>
        <begin position="149"/>
        <end position="168"/>
    </location>
</feature>
<evidence type="ECO:0000313" key="2">
    <source>
        <dbReference type="EMBL" id="EHQ35423.1"/>
    </source>
</evidence>
<proteinExistence type="predicted"/>
<name>H1Z1V6_9EURY</name>
<dbReference type="AlphaFoldDB" id="H1Z1V6"/>
<evidence type="ECO:0000256" key="1">
    <source>
        <dbReference type="SAM" id="Phobius"/>
    </source>
</evidence>
<evidence type="ECO:0000313" key="3">
    <source>
        <dbReference type="Proteomes" id="UP000005741"/>
    </source>
</evidence>
<sequence length="172" mass="18913">MGEFEVNINKSGINSIEAPEEVDIENGENIVLKLINNGTPLHLTVSAVNARKFTPFLHENLFLENKVILKIPVLSDAPKGSFKIEIITGYGTLRYGIAINVKDRAIEIPDEIEEIPEPEDHTDLYMKAGFMGLLGAGWAAYIFGLYLPGTVPGIVSVILITAAAYIGWQYRP</sequence>
<keyword evidence="1" id="KW-0472">Membrane</keyword>
<reference evidence="2 3" key="1">
    <citation type="submission" date="2011-10" db="EMBL/GenBank/DDBJ databases">
        <title>The Improved High-Quality Draft genome of Methanoplanus limicola DSM 2279.</title>
        <authorList>
            <consortium name="US DOE Joint Genome Institute (JGI-PGF)"/>
            <person name="Lucas S."/>
            <person name="Copeland A."/>
            <person name="Lapidus A."/>
            <person name="Glavina del Rio T."/>
            <person name="Dalin E."/>
            <person name="Tice H."/>
            <person name="Bruce D."/>
            <person name="Goodwin L."/>
            <person name="Pitluck S."/>
            <person name="Peters L."/>
            <person name="Mikhailova N."/>
            <person name="Lu M."/>
            <person name="Kyrpides N."/>
            <person name="Mavromatis K."/>
            <person name="Ivanova N."/>
            <person name="Markowitz V."/>
            <person name="Cheng J.-F."/>
            <person name="Hugenholtz P."/>
            <person name="Woyke T."/>
            <person name="Wu D."/>
            <person name="Wirth R."/>
            <person name="Brambilla E.-M."/>
            <person name="Klenk H.-P."/>
            <person name="Eisen J.A."/>
        </authorList>
    </citation>
    <scope>NUCLEOTIDE SEQUENCE [LARGE SCALE GENOMIC DNA]</scope>
    <source>
        <strain evidence="2 3">DSM 2279</strain>
    </source>
</reference>
<keyword evidence="1" id="KW-0812">Transmembrane</keyword>
<keyword evidence="1" id="KW-1133">Transmembrane helix</keyword>
<dbReference type="EMBL" id="CM001436">
    <property type="protein sequence ID" value="EHQ35423.1"/>
    <property type="molecule type" value="Genomic_DNA"/>
</dbReference>
<gene>
    <name evidence="2" type="ORF">Metlim_1314</name>
</gene>
<dbReference type="STRING" id="937775.Metlim_1314"/>
<keyword evidence="3" id="KW-1185">Reference proteome</keyword>
<protein>
    <submittedName>
        <fullName evidence="2">Uncharacterized protein</fullName>
    </submittedName>
</protein>
<dbReference type="Proteomes" id="UP000005741">
    <property type="component" value="Chromosome"/>
</dbReference>
<dbReference type="Pfam" id="PF24368">
    <property type="entry name" value="DUF7524"/>
    <property type="match status" value="1"/>
</dbReference>
<accession>H1Z1V6</accession>
<dbReference type="HOGENOM" id="CLU_1536682_0_0_2"/>